<dbReference type="InterPro" id="IPR051062">
    <property type="entry name" value="Topoisomerase_IB"/>
</dbReference>
<dbReference type="InterPro" id="IPR025834">
    <property type="entry name" value="TopoI_C_dom"/>
</dbReference>
<dbReference type="Gene3D" id="3.90.15.10">
    <property type="entry name" value="Topoisomerase I, Chain A, domain 3"/>
    <property type="match status" value="1"/>
</dbReference>
<dbReference type="FunFam" id="1.10.10.41:FF:000001">
    <property type="entry name" value="DNA topoisomerase I"/>
    <property type="match status" value="1"/>
</dbReference>
<evidence type="ECO:0000256" key="4">
    <source>
        <dbReference type="ARBA" id="ARBA00023125"/>
    </source>
</evidence>
<comment type="catalytic activity">
    <reaction evidence="1 6 7">
        <text>ATP-independent breakage of single-stranded DNA, followed by passage and rejoining.</text>
        <dbReference type="EC" id="5.6.2.1"/>
    </reaction>
</comment>
<dbReference type="InterPro" id="IPR018521">
    <property type="entry name" value="TopoIB_AS"/>
</dbReference>
<organism evidence="10 11">
    <name type="scientific">Copsychus sechellarum</name>
    <dbReference type="NCBI Taxonomy" id="797021"/>
    <lineage>
        <taxon>Eukaryota</taxon>
        <taxon>Metazoa</taxon>
        <taxon>Chordata</taxon>
        <taxon>Craniata</taxon>
        <taxon>Vertebrata</taxon>
        <taxon>Euteleostomi</taxon>
        <taxon>Archelosauria</taxon>
        <taxon>Archosauria</taxon>
        <taxon>Dinosauria</taxon>
        <taxon>Saurischia</taxon>
        <taxon>Theropoda</taxon>
        <taxon>Coelurosauria</taxon>
        <taxon>Aves</taxon>
        <taxon>Neognathae</taxon>
        <taxon>Neoaves</taxon>
        <taxon>Telluraves</taxon>
        <taxon>Australaves</taxon>
        <taxon>Passeriformes</taxon>
        <taxon>Muscicapidae</taxon>
        <taxon>Copsychus</taxon>
    </lineage>
</organism>
<dbReference type="PANTHER" id="PTHR10290">
    <property type="entry name" value="DNA TOPOISOMERASE I"/>
    <property type="match status" value="1"/>
</dbReference>
<evidence type="ECO:0000313" key="10">
    <source>
        <dbReference type="EMBL" id="NXD32843.1"/>
    </source>
</evidence>
<dbReference type="Gene3D" id="1.10.132.10">
    <property type="match status" value="1"/>
</dbReference>
<dbReference type="InterPro" id="IPR001631">
    <property type="entry name" value="TopoI"/>
</dbReference>
<evidence type="ECO:0000313" key="11">
    <source>
        <dbReference type="Proteomes" id="UP000659062"/>
    </source>
</evidence>
<dbReference type="Pfam" id="PF01028">
    <property type="entry name" value="Topoisom_I"/>
    <property type="match status" value="1"/>
</dbReference>
<dbReference type="GO" id="GO:0042645">
    <property type="term" value="C:mitochondrial nucleoid"/>
    <property type="evidence" value="ECO:0007669"/>
    <property type="project" value="TreeGrafter"/>
</dbReference>
<feature type="coiled-coil region" evidence="8">
    <location>
        <begin position="409"/>
        <end position="476"/>
    </location>
</feature>
<dbReference type="InterPro" id="IPR013030">
    <property type="entry name" value="DNA_topo_DNA_db_N_dom2"/>
</dbReference>
<dbReference type="Gene3D" id="2.170.11.10">
    <property type="entry name" value="DNA Topoisomerase I, domain 2"/>
    <property type="match status" value="1"/>
</dbReference>
<dbReference type="Gene3D" id="1.10.10.41">
    <property type="entry name" value="Yeast DNA topoisomerase - domain 1"/>
    <property type="match status" value="1"/>
</dbReference>
<dbReference type="PROSITE" id="PS00176">
    <property type="entry name" value="TOPO_IB_1"/>
    <property type="match status" value="1"/>
</dbReference>
<dbReference type="FunFam" id="3.90.15.10:FF:000005">
    <property type="entry name" value="DNA topoisomerase I"/>
    <property type="match status" value="1"/>
</dbReference>
<evidence type="ECO:0000259" key="9">
    <source>
        <dbReference type="SMART" id="SM00435"/>
    </source>
</evidence>
<evidence type="ECO:0000256" key="6">
    <source>
        <dbReference type="PROSITE-ProRule" id="PRU01382"/>
    </source>
</evidence>
<dbReference type="InterPro" id="IPR013499">
    <property type="entry name" value="TopoI_euk"/>
</dbReference>
<feature type="active site" description="O-(3'-phospho-DNA)-tyrosine intermediate" evidence="6">
    <location>
        <position position="488"/>
    </location>
</feature>
<dbReference type="SUPFAM" id="SSF56349">
    <property type="entry name" value="DNA breaking-rejoining enzymes"/>
    <property type="match status" value="1"/>
</dbReference>
<dbReference type="AlphaFoldDB" id="A0A851V027"/>
<comment type="function">
    <text evidence="7">Releases the supercoiling and torsional tension of DNA introduced during the DNA replication and transcription by transiently cleaving and rejoining one strand of the DNA duplex. Introduces a single-strand break via transesterification at the specific target site 5'-[CT]CCTTp site in duplex DNA. The scissile phosphodiester is attacked by the catalytic tyrosine of the enzyme, resulting in the formation of a DNA-(3'-phosphotyrosyl)-enzyme intermediate and the expulsion of a 5'-OH DNA strand. The free DNA strand then undergoes passage around the unbroken strand thus removing DNA supercoils. Finally, in the religation step, the DNA 5'-OH attacks the covalent intermediate to expel the active-site tyrosine and restore the DNA phosphodiester backbone.</text>
</comment>
<comment type="caution">
    <text evidence="10">The sequence shown here is derived from an EMBL/GenBank/DDBJ whole genome shotgun (WGS) entry which is preliminary data.</text>
</comment>
<evidence type="ECO:0000256" key="8">
    <source>
        <dbReference type="SAM" id="Coils"/>
    </source>
</evidence>
<keyword evidence="5 6" id="KW-0413">Isomerase</keyword>
<evidence type="ECO:0000256" key="5">
    <source>
        <dbReference type="ARBA" id="ARBA00023235"/>
    </source>
</evidence>
<dbReference type="PRINTS" id="PR00416">
    <property type="entry name" value="EUTPISMRASEI"/>
</dbReference>
<dbReference type="InterPro" id="IPR014711">
    <property type="entry name" value="TopoI_cat_a-hlx-sub_euk"/>
</dbReference>
<keyword evidence="11" id="KW-1185">Reference proteome</keyword>
<keyword evidence="3 6" id="KW-0799">Topoisomerase</keyword>
<feature type="non-terminal residue" evidence="10">
    <location>
        <position position="530"/>
    </location>
</feature>
<comment type="similarity">
    <text evidence="2 6 7">Belongs to the type IB topoisomerase family.</text>
</comment>
<dbReference type="FunFam" id="1.10.132.10:FF:000001">
    <property type="entry name" value="DNA topoisomerase I"/>
    <property type="match status" value="1"/>
</dbReference>
<sequence length="530" mass="62391">SRWEEEKKEDGVKWMQLEHRGPYFVPLYEPLPEDVQFYYDGKPLKLSLATEEIATFYAKMLDHEYTTKEIFQNNFFHDWRKEMTSEEQEIIKDLDKCDFREIHKYFVDKNEARKALPKEEKQVRAGSYDMFLGPMGMLKKRIMPEDVIINCSRDSKIPEPPEGHKWKEVRFDNTVTWLASWTENIQNTFKYIMLNPSSKLKGEKDWQKYEVARRLKGVVHTIRAQYRRDWKSKEIKERQRAVALYFIDKLALRAGNEKEEGETADTVGCCSLRVEHIQLHPQLDGQEHVVEFDFLGKDSIRYYNKVSVEKPVFKNLQLFMKNKDPTDDLFDQLTTNFLNKHLQHLMDGLTAKVFRTYNASITLQEQLKALTNPEDNVAGKLLSYNRANRAVAILCNHQRSVPKTFARSMQVLQEKIDAKKKQVEEAQEEVKKAEEEFKDTEDAKAEANVEKKKKLLKRLEEQLAKLNVQATDKEENKQIALGTSKLNYLDPRISVAWCKKFGIPIEKIYNKTQREKFAWAIDMAGEDFEF</sequence>
<dbReference type="PROSITE" id="PS52038">
    <property type="entry name" value="TOPO_IB_2"/>
    <property type="match status" value="1"/>
</dbReference>
<dbReference type="InterPro" id="IPR036202">
    <property type="entry name" value="TopoI_DNA-bd_euk_N_sf"/>
</dbReference>
<dbReference type="GO" id="GO:0006265">
    <property type="term" value="P:DNA topological change"/>
    <property type="evidence" value="ECO:0007669"/>
    <property type="project" value="UniProtKB-UniRule"/>
</dbReference>
<dbReference type="InterPro" id="IPR011010">
    <property type="entry name" value="DNA_brk_join_enz"/>
</dbReference>
<gene>
    <name evidence="10" type="primary">Top1mt</name>
    <name evidence="10" type="ORF">COPSEC_R03452</name>
</gene>
<dbReference type="Pfam" id="PF14370">
    <property type="entry name" value="Topo_C_assoc"/>
    <property type="match status" value="1"/>
</dbReference>
<dbReference type="InterPro" id="IPR014727">
    <property type="entry name" value="TopoI_cat_a/b-sub_euk"/>
</dbReference>
<dbReference type="SMART" id="SM00435">
    <property type="entry name" value="TOPEUc"/>
    <property type="match status" value="1"/>
</dbReference>
<dbReference type="GO" id="GO:0003677">
    <property type="term" value="F:DNA binding"/>
    <property type="evidence" value="ECO:0007669"/>
    <property type="project" value="UniProtKB-UniRule"/>
</dbReference>
<dbReference type="GO" id="GO:0005634">
    <property type="term" value="C:nucleus"/>
    <property type="evidence" value="ECO:0007669"/>
    <property type="project" value="UniProtKB-ARBA"/>
</dbReference>
<dbReference type="EMBL" id="WBNE01000001">
    <property type="protein sequence ID" value="NXD32843.1"/>
    <property type="molecule type" value="Genomic_DNA"/>
</dbReference>
<dbReference type="InterPro" id="IPR013034">
    <property type="entry name" value="DNA_topo_DNA_db_N_dom1"/>
</dbReference>
<dbReference type="CDD" id="cd00659">
    <property type="entry name" value="Topo_IB_C"/>
    <property type="match status" value="1"/>
</dbReference>
<evidence type="ECO:0000256" key="3">
    <source>
        <dbReference type="ARBA" id="ARBA00023029"/>
    </source>
</evidence>
<reference evidence="10" key="1">
    <citation type="submission" date="2019-09" db="EMBL/GenBank/DDBJ databases">
        <title>Bird 10,000 Genomes (B10K) Project - Family phase.</title>
        <authorList>
            <person name="Zhang G."/>
        </authorList>
    </citation>
    <scope>NUCLEOTIDE SEQUENCE</scope>
    <source>
        <strain evidence="10">OUT-0061</strain>
        <tissue evidence="10">Blood</tissue>
    </source>
</reference>
<keyword evidence="4 6" id="KW-0238">DNA-binding</keyword>
<dbReference type="GO" id="GO:0003917">
    <property type="term" value="F:DNA topoisomerase type I (single strand cut, ATP-independent) activity"/>
    <property type="evidence" value="ECO:0007669"/>
    <property type="project" value="UniProtKB-UniRule"/>
</dbReference>
<dbReference type="SUPFAM" id="SSF56741">
    <property type="entry name" value="Eukaryotic DNA topoisomerase I, N-terminal DNA-binding fragment"/>
    <property type="match status" value="1"/>
</dbReference>
<dbReference type="GO" id="GO:0006260">
    <property type="term" value="P:DNA replication"/>
    <property type="evidence" value="ECO:0007669"/>
    <property type="project" value="TreeGrafter"/>
</dbReference>
<proteinExistence type="inferred from homology"/>
<dbReference type="Pfam" id="PF02919">
    <property type="entry name" value="Topoisom_I_N"/>
    <property type="match status" value="2"/>
</dbReference>
<dbReference type="OrthoDB" id="47179at2759"/>
<dbReference type="SUPFAM" id="SSF46596">
    <property type="entry name" value="Eukaryotic DNA topoisomerase I, dispensable insert domain"/>
    <property type="match status" value="1"/>
</dbReference>
<feature type="non-terminal residue" evidence="10">
    <location>
        <position position="1"/>
    </location>
</feature>
<dbReference type="InterPro" id="IPR008336">
    <property type="entry name" value="TopoI_DNA-bd_euk"/>
</dbReference>
<accession>A0A851V027</accession>
<evidence type="ECO:0000256" key="7">
    <source>
        <dbReference type="RuleBase" id="RU365101"/>
    </source>
</evidence>
<keyword evidence="8" id="KW-0175">Coiled coil</keyword>
<dbReference type="FunFam" id="2.170.11.10:FF:000004">
    <property type="entry name" value="DNA topoisomerase I,-like"/>
    <property type="match status" value="1"/>
</dbReference>
<evidence type="ECO:0000256" key="1">
    <source>
        <dbReference type="ARBA" id="ARBA00000213"/>
    </source>
</evidence>
<dbReference type="PANTHER" id="PTHR10290:SF1">
    <property type="entry name" value="DNA TOPOISOMERASE I, MITOCHONDRIAL"/>
    <property type="match status" value="1"/>
</dbReference>
<dbReference type="InterPro" id="IPR013500">
    <property type="entry name" value="TopoI_cat_euk"/>
</dbReference>
<dbReference type="EC" id="5.6.2.1" evidence="7"/>
<evidence type="ECO:0000256" key="2">
    <source>
        <dbReference type="ARBA" id="ARBA00006645"/>
    </source>
</evidence>
<name>A0A851V027_9PASS</name>
<feature type="domain" description="DNA topoisomerase I eukaryotic-type" evidence="9">
    <location>
        <begin position="130"/>
        <end position="502"/>
    </location>
</feature>
<protein>
    <recommendedName>
        <fullName evidence="7">DNA topoisomerase I</fullName>
        <ecNumber evidence="7">5.6.2.1</ecNumber>
    </recommendedName>
    <alternativeName>
        <fullName evidence="7">DNA topoisomerase 1</fullName>
    </alternativeName>
</protein>
<dbReference type="GO" id="GO:0005694">
    <property type="term" value="C:chromosome"/>
    <property type="evidence" value="ECO:0007669"/>
    <property type="project" value="InterPro"/>
</dbReference>
<dbReference type="Proteomes" id="UP000659062">
    <property type="component" value="Unassembled WGS sequence"/>
</dbReference>